<keyword evidence="2" id="KW-1185">Reference proteome</keyword>
<dbReference type="EMBL" id="ADLO01000086">
    <property type="protein sequence ID" value="KGF54505.1"/>
    <property type="molecule type" value="Genomic_DNA"/>
</dbReference>
<dbReference type="Gene3D" id="3.40.50.1000">
    <property type="entry name" value="HAD superfamily/HAD-like"/>
    <property type="match status" value="1"/>
</dbReference>
<dbReference type="NCBIfam" id="TIGR01549">
    <property type="entry name" value="HAD-SF-IA-v1"/>
    <property type="match status" value="1"/>
</dbReference>
<dbReference type="RefSeq" id="WP_044941975.1">
    <property type="nucleotide sequence ID" value="NZ_KN174164.1"/>
</dbReference>
<name>A0A096B622_FLAPL</name>
<dbReference type="GO" id="GO:0008962">
    <property type="term" value="F:phosphatidylglycerophosphatase activity"/>
    <property type="evidence" value="ECO:0007669"/>
    <property type="project" value="InterPro"/>
</dbReference>
<dbReference type="NCBIfam" id="TIGR01668">
    <property type="entry name" value="YqeG_hyp_ppase"/>
    <property type="match status" value="1"/>
</dbReference>
<dbReference type="CDD" id="cd16416">
    <property type="entry name" value="HAD_BsYqeG-like"/>
    <property type="match status" value="1"/>
</dbReference>
<dbReference type="InterPro" id="IPR010021">
    <property type="entry name" value="PGPP1/Gep4"/>
</dbReference>
<reference evidence="1 2" key="1">
    <citation type="submission" date="2011-08" db="EMBL/GenBank/DDBJ databases">
        <title>The Genome Sequence of Clostridium orbiscindens 1_3_50AFAA.</title>
        <authorList>
            <consortium name="The Broad Institute Genome Sequencing Platform"/>
            <person name="Earl A."/>
            <person name="Ward D."/>
            <person name="Feldgarden M."/>
            <person name="Gevers D."/>
            <person name="Daigneault M."/>
            <person name="Strauss J."/>
            <person name="Allen-Vercoe E."/>
            <person name="Young S.K."/>
            <person name="Zeng Q."/>
            <person name="Gargeya S."/>
            <person name="Fitzgerald M."/>
            <person name="Haas B."/>
            <person name="Abouelleil A."/>
            <person name="Alvarado L."/>
            <person name="Arachchi H.M."/>
            <person name="Berlin A."/>
            <person name="Brown A."/>
            <person name="Chapman S.B."/>
            <person name="Chen Z."/>
            <person name="Dunbar C."/>
            <person name="Freedman E."/>
            <person name="Gearin G."/>
            <person name="Gellesch M."/>
            <person name="Goldberg J."/>
            <person name="Griggs A."/>
            <person name="Gujja S."/>
            <person name="Heiman D."/>
            <person name="Howarth C."/>
            <person name="Larson L."/>
            <person name="Lui A."/>
            <person name="MacDonald P.J.P."/>
            <person name="Montmayeur A."/>
            <person name="Murphy C."/>
            <person name="Neiman D."/>
            <person name="Pearson M."/>
            <person name="Priest M."/>
            <person name="Roberts A."/>
            <person name="Saif S."/>
            <person name="Shea T."/>
            <person name="Shenoy N."/>
            <person name="Sisk P."/>
            <person name="Stolte C."/>
            <person name="Sykes S."/>
            <person name="Wortman J."/>
            <person name="Nusbaum C."/>
            <person name="Birren B."/>
        </authorList>
    </citation>
    <scope>NUCLEOTIDE SEQUENCE [LARGE SCALE GENOMIC DNA]</scope>
    <source>
        <strain evidence="1 2">1_3_50AFAA</strain>
    </source>
</reference>
<dbReference type="SUPFAM" id="SSF56784">
    <property type="entry name" value="HAD-like"/>
    <property type="match status" value="1"/>
</dbReference>
<dbReference type="GO" id="GO:0005737">
    <property type="term" value="C:cytoplasm"/>
    <property type="evidence" value="ECO:0007669"/>
    <property type="project" value="TreeGrafter"/>
</dbReference>
<dbReference type="InterPro" id="IPR023214">
    <property type="entry name" value="HAD_sf"/>
</dbReference>
<evidence type="ECO:0000313" key="2">
    <source>
        <dbReference type="Proteomes" id="UP000029585"/>
    </source>
</evidence>
<dbReference type="AlphaFoldDB" id="A0A096B622"/>
<sequence length="169" mass="18706">MALPILAHWAGRSIFDIEPAALARRGIRLLLADLDNTLAPYGEPEPTQAVRDWAAALGEQGITLFVLSNNRHPERPRRFSQALGVPFLGHAGKPKPGGFRRAMEQMGCTPEQTAIVGDQLFTDILGGRNAGVLTLLVEPIRLAGNPGRYLRYGAEWPFRMWSKRRTKPL</sequence>
<evidence type="ECO:0000313" key="1">
    <source>
        <dbReference type="EMBL" id="KGF54505.1"/>
    </source>
</evidence>
<dbReference type="eggNOG" id="COG2179">
    <property type="taxonomic scope" value="Bacteria"/>
</dbReference>
<dbReference type="Proteomes" id="UP000029585">
    <property type="component" value="Unassembled WGS sequence"/>
</dbReference>
<dbReference type="PANTHER" id="PTHR19288:SF25">
    <property type="entry name" value="PHOSPHATIDYLGLYCEROPHOSPHATASE GEP4, MITOCHONDRIAL"/>
    <property type="match status" value="1"/>
</dbReference>
<dbReference type="NCBIfam" id="TIGR01662">
    <property type="entry name" value="HAD-SF-IIIA"/>
    <property type="match status" value="1"/>
</dbReference>
<dbReference type="InterPro" id="IPR006549">
    <property type="entry name" value="HAD-SF_hydro_IIIA"/>
</dbReference>
<dbReference type="InterPro" id="IPR036412">
    <property type="entry name" value="HAD-like_sf"/>
</dbReference>
<dbReference type="PANTHER" id="PTHR19288">
    <property type="entry name" value="4-NITROPHENYLPHOSPHATASE-RELATED"/>
    <property type="match status" value="1"/>
</dbReference>
<accession>A0A096B622</accession>
<dbReference type="InterPro" id="IPR006439">
    <property type="entry name" value="HAD-SF_hydro_IA"/>
</dbReference>
<dbReference type="Pfam" id="PF13242">
    <property type="entry name" value="Hydrolase_like"/>
    <property type="match status" value="1"/>
</dbReference>
<gene>
    <name evidence="1" type="ORF">HMPREF9460_02777</name>
</gene>
<dbReference type="PATRIC" id="fig|742738.3.peg.2854"/>
<dbReference type="HOGENOM" id="CLU_056221_4_0_9"/>
<proteinExistence type="predicted"/>
<protein>
    <submittedName>
        <fullName evidence="1">HAD superfamily phosphatase</fullName>
    </submittedName>
</protein>
<comment type="caution">
    <text evidence="1">The sequence shown here is derived from an EMBL/GenBank/DDBJ whole genome shotgun (WGS) entry which is preliminary data.</text>
</comment>
<organism evidence="1 2">
    <name type="scientific">Flavonifractor plautii 1_3_50AFAA</name>
    <dbReference type="NCBI Taxonomy" id="742738"/>
    <lineage>
        <taxon>Bacteria</taxon>
        <taxon>Bacillati</taxon>
        <taxon>Bacillota</taxon>
        <taxon>Clostridia</taxon>
        <taxon>Eubacteriales</taxon>
        <taxon>Oscillospiraceae</taxon>
        <taxon>Flavonifractor</taxon>
    </lineage>
</organism>